<dbReference type="AlphaFoldDB" id="A0A439CUF6"/>
<accession>A0A439CUF6</accession>
<evidence type="ECO:0000259" key="3">
    <source>
        <dbReference type="Pfam" id="PF00144"/>
    </source>
</evidence>
<dbReference type="PANTHER" id="PTHR43283">
    <property type="entry name" value="BETA-LACTAMASE-RELATED"/>
    <property type="match status" value="1"/>
</dbReference>
<reference evidence="4 5" key="1">
    <citation type="submission" date="2018-12" db="EMBL/GenBank/DDBJ databases">
        <title>Draft genome sequence of Xylaria grammica IHI A82.</title>
        <authorList>
            <person name="Buettner E."/>
            <person name="Kellner H."/>
        </authorList>
    </citation>
    <scope>NUCLEOTIDE SEQUENCE [LARGE SCALE GENOMIC DNA]</scope>
    <source>
        <strain evidence="4 5">IHI A82</strain>
    </source>
</reference>
<gene>
    <name evidence="4" type="ORF">EKO27_g9318</name>
</gene>
<dbReference type="GO" id="GO:0016787">
    <property type="term" value="F:hydrolase activity"/>
    <property type="evidence" value="ECO:0007669"/>
    <property type="project" value="UniProtKB-KW"/>
</dbReference>
<proteinExistence type="inferred from homology"/>
<dbReference type="InterPro" id="IPR012338">
    <property type="entry name" value="Beta-lactam/transpept-like"/>
</dbReference>
<keyword evidence="5" id="KW-1185">Reference proteome</keyword>
<dbReference type="Gene3D" id="3.40.710.10">
    <property type="entry name" value="DD-peptidase/beta-lactamase superfamily"/>
    <property type="match status" value="1"/>
</dbReference>
<evidence type="ECO:0000313" key="5">
    <source>
        <dbReference type="Proteomes" id="UP000286045"/>
    </source>
</evidence>
<keyword evidence="2" id="KW-0378">Hydrolase</keyword>
<dbReference type="Pfam" id="PF00144">
    <property type="entry name" value="Beta-lactamase"/>
    <property type="match status" value="1"/>
</dbReference>
<comment type="similarity">
    <text evidence="1">Belongs to the class-A beta-lactamase family.</text>
</comment>
<evidence type="ECO:0000256" key="1">
    <source>
        <dbReference type="ARBA" id="ARBA00009009"/>
    </source>
</evidence>
<feature type="domain" description="Beta-lactamase-related" evidence="3">
    <location>
        <begin position="1"/>
        <end position="318"/>
    </location>
</feature>
<protein>
    <recommendedName>
        <fullName evidence="3">Beta-lactamase-related domain-containing protein</fullName>
    </recommendedName>
</protein>
<evidence type="ECO:0000313" key="4">
    <source>
        <dbReference type="EMBL" id="RWA05787.1"/>
    </source>
</evidence>
<dbReference type="InterPro" id="IPR001466">
    <property type="entry name" value="Beta-lactam-related"/>
</dbReference>
<dbReference type="EMBL" id="RYZI01000399">
    <property type="protein sequence ID" value="RWA05787.1"/>
    <property type="molecule type" value="Genomic_DNA"/>
</dbReference>
<dbReference type="InterPro" id="IPR050789">
    <property type="entry name" value="Diverse_Enzym_Activities"/>
</dbReference>
<organism evidence="4 5">
    <name type="scientific">Xylaria grammica</name>
    <dbReference type="NCBI Taxonomy" id="363999"/>
    <lineage>
        <taxon>Eukaryota</taxon>
        <taxon>Fungi</taxon>
        <taxon>Dikarya</taxon>
        <taxon>Ascomycota</taxon>
        <taxon>Pezizomycotina</taxon>
        <taxon>Sordariomycetes</taxon>
        <taxon>Xylariomycetidae</taxon>
        <taxon>Xylariales</taxon>
        <taxon>Xylariaceae</taxon>
        <taxon>Xylaria</taxon>
    </lineage>
</organism>
<sequence length="338" mass="37533">MTKLMTAVAVLQCVEDGILSLDQDVRDKIPGMGKHGVITGFENGVAKLTPHSVPITLRMLLSHTSGQEYDWVNPLLLQWRASRGEAIFSGPTVDDKCSIPLVFNPGTGFAYGAGYDWAGKVIEVVTRKTLGEFMRERIWAPLGIEKDASFFPHAEEDMRDRVAEFSTLNDKGEPPAVDFSSYDMMNGTADCLGGGGLHISTNGYYTFLSAVFRRESKLLSPSSYDELFRPQLDERGEQALDDYFHLSQTHSDFLAMGTPRSARKTWSFAGLVVKDSQEGRFGAGTILWSGVPSVEWYMDREAGVCAVAMCQILPPMHTGILNLHERFQRIIFTSLRDT</sequence>
<dbReference type="Proteomes" id="UP000286045">
    <property type="component" value="Unassembled WGS sequence"/>
</dbReference>
<dbReference type="PANTHER" id="PTHR43283:SF17">
    <property type="entry name" value="(LOVD), PUTATIVE (AFU_ORTHOLOGUE AFUA_5G00920)-RELATED"/>
    <property type="match status" value="1"/>
</dbReference>
<comment type="caution">
    <text evidence="4">The sequence shown here is derived from an EMBL/GenBank/DDBJ whole genome shotgun (WGS) entry which is preliminary data.</text>
</comment>
<evidence type="ECO:0000256" key="2">
    <source>
        <dbReference type="ARBA" id="ARBA00022801"/>
    </source>
</evidence>
<name>A0A439CUF6_9PEZI</name>
<dbReference type="SUPFAM" id="SSF56601">
    <property type="entry name" value="beta-lactamase/transpeptidase-like"/>
    <property type="match status" value="1"/>
</dbReference>
<dbReference type="STRING" id="363999.A0A439CUF6"/>